<comment type="caution">
    <text evidence="6">The sequence shown here is derived from an EMBL/GenBank/DDBJ whole genome shotgun (WGS) entry which is preliminary data.</text>
</comment>
<comment type="subcellular location">
    <subcellularLocation>
        <location evidence="1">Nucleus</location>
    </subcellularLocation>
</comment>
<evidence type="ECO:0000256" key="4">
    <source>
        <dbReference type="ARBA" id="ARBA00022833"/>
    </source>
</evidence>
<dbReference type="SUPFAM" id="SSF140996">
    <property type="entry name" value="Hermes dimerisation domain"/>
    <property type="match status" value="1"/>
</dbReference>
<gene>
    <name evidence="6" type="ORF">AGERDE_LOCUS11372</name>
</gene>
<dbReference type="Proteomes" id="UP000789831">
    <property type="component" value="Unassembled WGS sequence"/>
</dbReference>
<protein>
    <submittedName>
        <fullName evidence="6">3114_t:CDS:1</fullName>
    </submittedName>
</protein>
<dbReference type="SUPFAM" id="SSF53098">
    <property type="entry name" value="Ribonuclease H-like"/>
    <property type="match status" value="1"/>
</dbReference>
<dbReference type="InterPro" id="IPR012337">
    <property type="entry name" value="RNaseH-like_sf"/>
</dbReference>
<keyword evidence="7" id="KW-1185">Reference proteome</keyword>
<dbReference type="AlphaFoldDB" id="A0A9N9DV61"/>
<evidence type="ECO:0000256" key="2">
    <source>
        <dbReference type="ARBA" id="ARBA00022723"/>
    </source>
</evidence>
<evidence type="ECO:0000313" key="6">
    <source>
        <dbReference type="EMBL" id="CAG8650256.1"/>
    </source>
</evidence>
<dbReference type="InterPro" id="IPR052035">
    <property type="entry name" value="ZnF_BED_domain_contain"/>
</dbReference>
<accession>A0A9N9DV61</accession>
<keyword evidence="5" id="KW-0539">Nucleus</keyword>
<evidence type="ECO:0000256" key="3">
    <source>
        <dbReference type="ARBA" id="ARBA00022771"/>
    </source>
</evidence>
<keyword evidence="3" id="KW-0863">Zinc-finger</keyword>
<proteinExistence type="predicted"/>
<keyword evidence="4" id="KW-0862">Zinc</keyword>
<evidence type="ECO:0000313" key="7">
    <source>
        <dbReference type="Proteomes" id="UP000789831"/>
    </source>
</evidence>
<organism evidence="6 7">
    <name type="scientific">Ambispora gerdemannii</name>
    <dbReference type="NCBI Taxonomy" id="144530"/>
    <lineage>
        <taxon>Eukaryota</taxon>
        <taxon>Fungi</taxon>
        <taxon>Fungi incertae sedis</taxon>
        <taxon>Mucoromycota</taxon>
        <taxon>Glomeromycotina</taxon>
        <taxon>Glomeromycetes</taxon>
        <taxon>Archaeosporales</taxon>
        <taxon>Ambisporaceae</taxon>
        <taxon>Ambispora</taxon>
    </lineage>
</organism>
<dbReference type="OrthoDB" id="2406548at2759"/>
<dbReference type="GO" id="GO:0005634">
    <property type="term" value="C:nucleus"/>
    <property type="evidence" value="ECO:0007669"/>
    <property type="project" value="UniProtKB-SubCell"/>
</dbReference>
<evidence type="ECO:0000256" key="1">
    <source>
        <dbReference type="ARBA" id="ARBA00004123"/>
    </source>
</evidence>
<dbReference type="PANTHER" id="PTHR46481:SF10">
    <property type="entry name" value="ZINC FINGER BED DOMAIN-CONTAINING PROTEIN 39"/>
    <property type="match status" value="1"/>
</dbReference>
<keyword evidence="2" id="KW-0479">Metal-binding</keyword>
<reference evidence="6" key="1">
    <citation type="submission" date="2021-06" db="EMBL/GenBank/DDBJ databases">
        <authorList>
            <person name="Kallberg Y."/>
            <person name="Tangrot J."/>
            <person name="Rosling A."/>
        </authorList>
    </citation>
    <scope>NUCLEOTIDE SEQUENCE</scope>
    <source>
        <strain evidence="6">MT106</strain>
    </source>
</reference>
<evidence type="ECO:0000256" key="5">
    <source>
        <dbReference type="ARBA" id="ARBA00023242"/>
    </source>
</evidence>
<name>A0A9N9DV61_9GLOM</name>
<sequence>MLQRVAPHKGIKKTNICCAITEWLIVDNHPLDIINGEGFRWYMLQIDPAFRRPSYKALKKEISFGNTNARNQIHELLEKNSEIVSLTTDLWTARNGTGYIVITAHWLSKQFELNEILLCLESMPYPHTSQIIREFLIRKVQDFNLQNKILCVITDNGSNMITAIRNWNGVERLPCTAHTLQLSVNRALKKNHQQIHRIRELVKFFNSPKQSQRLDAAQIEVYKQKRRNNISLHDLILLENSDYDDDSENEMTTNYPIDKFILILKNVKDIPTRWNSKYQS</sequence>
<dbReference type="PANTHER" id="PTHR46481">
    <property type="entry name" value="ZINC FINGER BED DOMAIN-CONTAINING PROTEIN 4"/>
    <property type="match status" value="1"/>
</dbReference>
<dbReference type="EMBL" id="CAJVPL010004689">
    <property type="protein sequence ID" value="CAG8650256.1"/>
    <property type="molecule type" value="Genomic_DNA"/>
</dbReference>
<dbReference type="GO" id="GO:0008270">
    <property type="term" value="F:zinc ion binding"/>
    <property type="evidence" value="ECO:0007669"/>
    <property type="project" value="UniProtKB-KW"/>
</dbReference>